<dbReference type="EMBL" id="MKXG01000177">
    <property type="protein sequence ID" value="PJZ16433.1"/>
    <property type="molecule type" value="Genomic_DNA"/>
</dbReference>
<feature type="coiled-coil region" evidence="1">
    <location>
        <begin position="141"/>
        <end position="168"/>
    </location>
</feature>
<keyword evidence="1" id="KW-0175">Coiled coil</keyword>
<comment type="caution">
    <text evidence="2">The sequence shown here is derived from an EMBL/GenBank/DDBJ whole genome shotgun (WGS) entry which is preliminary data.</text>
</comment>
<reference evidence="2 3" key="1">
    <citation type="submission" date="2016-10" db="EMBL/GenBank/DDBJ databases">
        <title>WGS of isloates from the oral cavity of healthy individuals.</title>
        <authorList>
            <person name="Sharma S."/>
            <person name="Pal V.K."/>
            <person name="Patil P.B."/>
            <person name="Korpole S."/>
            <person name="Grover V."/>
        </authorList>
    </citation>
    <scope>NUCLEOTIDE SEQUENCE [LARGE SCALE GENOMIC DNA]</scope>
    <source>
        <strain evidence="2 3">DISK12</strain>
    </source>
</reference>
<evidence type="ECO:0000313" key="3">
    <source>
        <dbReference type="Proteomes" id="UP000231914"/>
    </source>
</evidence>
<dbReference type="InterPro" id="IPR046687">
    <property type="entry name" value="DUF6557"/>
</dbReference>
<sequence length="230" mass="27299">MKTVQETLREMDKEELMQKFLGEHPSQLDSFDDELTIAEAKERANEIIKKYIERLKNITVKPNDKQIIFYMYEYLSNHSLEQNRGLSTLSDLREKGVEAPNYGIEYTPQEEIMGYWIADTEMTQYYLDDLMVEIMWDASFLGIEQEHLARAQKELDEASKEIDEGLEGSFNSYEEFEDFIYGDEPRQPKLSEEDKIEKDKIIRKVDQLHNDFNNHLHQKEIDKVLKEVEQ</sequence>
<protein>
    <submittedName>
        <fullName evidence="2">Uncharacterized protein</fullName>
    </submittedName>
</protein>
<proteinExistence type="predicted"/>
<accession>A0A2M9WM18</accession>
<name>A0A2M9WM18_9LACO</name>
<dbReference type="RefSeq" id="WP_100733009.1">
    <property type="nucleotide sequence ID" value="NZ_MKXG01000177.1"/>
</dbReference>
<dbReference type="Proteomes" id="UP000231914">
    <property type="component" value="Unassembled WGS sequence"/>
</dbReference>
<organism evidence="2 3">
    <name type="scientific">Lactobacillus crispatus</name>
    <dbReference type="NCBI Taxonomy" id="47770"/>
    <lineage>
        <taxon>Bacteria</taxon>
        <taxon>Bacillati</taxon>
        <taxon>Bacillota</taxon>
        <taxon>Bacilli</taxon>
        <taxon>Lactobacillales</taxon>
        <taxon>Lactobacillaceae</taxon>
        <taxon>Lactobacillus</taxon>
    </lineage>
</organism>
<gene>
    <name evidence="2" type="ORF">BHU41_10245</name>
</gene>
<dbReference type="AlphaFoldDB" id="A0A2M9WM18"/>
<evidence type="ECO:0000313" key="2">
    <source>
        <dbReference type="EMBL" id="PJZ16433.1"/>
    </source>
</evidence>
<evidence type="ECO:0000256" key="1">
    <source>
        <dbReference type="SAM" id="Coils"/>
    </source>
</evidence>
<dbReference type="Pfam" id="PF20194">
    <property type="entry name" value="DUF6557"/>
    <property type="match status" value="1"/>
</dbReference>